<dbReference type="InterPro" id="IPR041380">
    <property type="entry name" value="Acetyltransf_17"/>
</dbReference>
<evidence type="ECO:0000313" key="6">
    <source>
        <dbReference type="EMBL" id="GII49404.1"/>
    </source>
</evidence>
<organism evidence="6 7">
    <name type="scientific">Planotetraspora silvatica</name>
    <dbReference type="NCBI Taxonomy" id="234614"/>
    <lineage>
        <taxon>Bacteria</taxon>
        <taxon>Bacillati</taxon>
        <taxon>Actinomycetota</taxon>
        <taxon>Actinomycetes</taxon>
        <taxon>Streptosporangiales</taxon>
        <taxon>Streptosporangiaceae</taxon>
        <taxon>Planotetraspora</taxon>
    </lineage>
</organism>
<dbReference type="Proteomes" id="UP000644610">
    <property type="component" value="Unassembled WGS sequence"/>
</dbReference>
<dbReference type="PROSITE" id="PS51186">
    <property type="entry name" value="GNAT"/>
    <property type="match status" value="1"/>
</dbReference>
<feature type="active site" description="Proton acceptor; via carboxylate" evidence="4">
    <location>
        <position position="408"/>
    </location>
</feature>
<dbReference type="Pfam" id="PF13527">
    <property type="entry name" value="Acetyltransf_9"/>
    <property type="match status" value="1"/>
</dbReference>
<keyword evidence="3 4" id="KW-0012">Acyltransferase</keyword>
<dbReference type="Pfam" id="PF13530">
    <property type="entry name" value="SCP2_2"/>
    <property type="match status" value="1"/>
</dbReference>
<evidence type="ECO:0000259" key="5">
    <source>
        <dbReference type="PROSITE" id="PS51186"/>
    </source>
</evidence>
<dbReference type="RefSeq" id="WP_203978977.1">
    <property type="nucleotide sequence ID" value="NZ_BAAAKY010000028.1"/>
</dbReference>
<dbReference type="GO" id="GO:0034069">
    <property type="term" value="F:aminoglycoside N-acetyltransferase activity"/>
    <property type="evidence" value="ECO:0007669"/>
    <property type="project" value="TreeGrafter"/>
</dbReference>
<dbReference type="InterPro" id="IPR000182">
    <property type="entry name" value="GNAT_dom"/>
</dbReference>
<dbReference type="HAMAP" id="MF_01812">
    <property type="entry name" value="Eis"/>
    <property type="match status" value="1"/>
</dbReference>
<feature type="binding site" evidence="4">
    <location>
        <begin position="88"/>
        <end position="93"/>
    </location>
    <ligand>
        <name>acetyl-CoA</name>
        <dbReference type="ChEBI" id="CHEBI:57288"/>
    </ligand>
</feature>
<dbReference type="SUPFAM" id="SSF55718">
    <property type="entry name" value="SCP-like"/>
    <property type="match status" value="1"/>
</dbReference>
<evidence type="ECO:0000256" key="2">
    <source>
        <dbReference type="ARBA" id="ARBA00022679"/>
    </source>
</evidence>
<keyword evidence="2 4" id="KW-0808">Transferase</keyword>
<keyword evidence="7" id="KW-1185">Reference proteome</keyword>
<reference evidence="6" key="1">
    <citation type="submission" date="2021-01" db="EMBL/GenBank/DDBJ databases">
        <title>Whole genome shotgun sequence of Planotetraspora silvatica NBRC 100141.</title>
        <authorList>
            <person name="Komaki H."/>
            <person name="Tamura T."/>
        </authorList>
    </citation>
    <scope>NUCLEOTIDE SEQUENCE</scope>
    <source>
        <strain evidence="6">NBRC 100141</strain>
    </source>
</reference>
<feature type="binding site" evidence="4">
    <location>
        <begin position="116"/>
        <end position="117"/>
    </location>
    <ligand>
        <name>acetyl-CoA</name>
        <dbReference type="ChEBI" id="CHEBI:57288"/>
    </ligand>
</feature>
<dbReference type="InterPro" id="IPR022902">
    <property type="entry name" value="NAcTrfase_Eis"/>
</dbReference>
<dbReference type="PANTHER" id="PTHR37817:SF1">
    <property type="entry name" value="N-ACETYLTRANSFERASE EIS"/>
    <property type="match status" value="1"/>
</dbReference>
<dbReference type="EMBL" id="BOOQ01000041">
    <property type="protein sequence ID" value="GII49404.1"/>
    <property type="molecule type" value="Genomic_DNA"/>
</dbReference>
<evidence type="ECO:0000256" key="4">
    <source>
        <dbReference type="HAMAP-Rule" id="MF_01812"/>
    </source>
</evidence>
<dbReference type="CDD" id="cd04301">
    <property type="entry name" value="NAT_SF"/>
    <property type="match status" value="1"/>
</dbReference>
<dbReference type="InterPro" id="IPR025559">
    <property type="entry name" value="Eis_dom"/>
</dbReference>
<feature type="active site" description="Proton donor" evidence="4">
    <location>
        <position position="121"/>
    </location>
</feature>
<evidence type="ECO:0000256" key="1">
    <source>
        <dbReference type="ARBA" id="ARBA00009213"/>
    </source>
</evidence>
<feature type="domain" description="N-acetyltransferase" evidence="5">
    <location>
        <begin position="3"/>
        <end position="151"/>
    </location>
</feature>
<comment type="similarity">
    <text evidence="1 4">Belongs to the acetyltransferase Eis family.</text>
</comment>
<gene>
    <name evidence="6" type="ORF">Psi02_58280</name>
</gene>
<dbReference type="GO" id="GO:0030649">
    <property type="term" value="P:aminoglycoside antibiotic catabolic process"/>
    <property type="evidence" value="ECO:0007669"/>
    <property type="project" value="TreeGrafter"/>
</dbReference>
<evidence type="ECO:0000313" key="7">
    <source>
        <dbReference type="Proteomes" id="UP000644610"/>
    </source>
</evidence>
<evidence type="ECO:0000256" key="3">
    <source>
        <dbReference type="ARBA" id="ARBA00023315"/>
    </source>
</evidence>
<dbReference type="InterPro" id="IPR051554">
    <property type="entry name" value="Acetyltransferase_Eis"/>
</dbReference>
<feature type="binding site" evidence="4">
    <location>
        <begin position="80"/>
        <end position="82"/>
    </location>
    <ligand>
        <name>acetyl-CoA</name>
        <dbReference type="ChEBI" id="CHEBI:57288"/>
    </ligand>
</feature>
<proteinExistence type="inferred from homology"/>
<dbReference type="Pfam" id="PF17668">
    <property type="entry name" value="Acetyltransf_17"/>
    <property type="match status" value="1"/>
</dbReference>
<dbReference type="SUPFAM" id="SSF55729">
    <property type="entry name" value="Acyl-CoA N-acyltransferases (Nat)"/>
    <property type="match status" value="1"/>
</dbReference>
<dbReference type="InterPro" id="IPR016181">
    <property type="entry name" value="Acyl_CoA_acyltransferase"/>
</dbReference>
<accession>A0A8J3UNU9</accession>
<name>A0A8J3UNU9_9ACTN</name>
<dbReference type="Gene3D" id="3.30.1050.10">
    <property type="entry name" value="SCP2 sterol-binding domain"/>
    <property type="match status" value="1"/>
</dbReference>
<dbReference type="NCBIfam" id="NF002367">
    <property type="entry name" value="PRK01346.1-4"/>
    <property type="match status" value="1"/>
</dbReference>
<dbReference type="PANTHER" id="PTHR37817">
    <property type="entry name" value="N-ACETYLTRANSFERASE EIS"/>
    <property type="match status" value="1"/>
</dbReference>
<comment type="caution">
    <text evidence="6">The sequence shown here is derived from an EMBL/GenBank/DDBJ whole genome shotgun (WGS) entry which is preliminary data.</text>
</comment>
<sequence>MTVQVRPITESEWPAFAAIDYEAFNSSYPPAAADRWREVAEIDRSLAAFDGDLMVGCAAAITFTMTVPGGPIPVAGVTAVGVLASHRRRGVLSALMTRQLHDLHDNGEAVAALYASEAAIYGRFGYGRAADAIFVRIPKRGSEFVKSAPADPALRLRVAKPADELPQLRKVFESVWTQRPGMYARSDARWRVEVLPDEDHDRGGAGPLRCVIAEDDDGPRGYALFRVKSGHTDHDVPDGEVRLKELFASDPAAYAMLWRSVLDRDLCSRVFAWSRPVDDPIIHLLAEPRNLNAGWLDELWVRIVDVDRALASRSYAAPADLVIEVEDDVCPWNAGRWRLTTAKASCERTDDPADLTLPVTVLGAAYLGGRPLTALAGAGIVREHREGALRELSTAMSWDPKPWTGLVF</sequence>
<dbReference type="InterPro" id="IPR036527">
    <property type="entry name" value="SCP2_sterol-bd_dom_sf"/>
</dbReference>
<dbReference type="AlphaFoldDB" id="A0A8J3UNU9"/>
<dbReference type="Gene3D" id="3.40.630.30">
    <property type="match status" value="2"/>
</dbReference>
<protein>
    <submittedName>
        <fullName evidence="6">UPF0256 protein</fullName>
    </submittedName>
</protein>
<comment type="subunit">
    <text evidence="4">Homohexamer; trimer of dimers.</text>
</comment>